<accession>A0A0D7B8U9</accession>
<evidence type="ECO:0000313" key="3">
    <source>
        <dbReference type="Proteomes" id="UP000054007"/>
    </source>
</evidence>
<keyword evidence="3" id="KW-1185">Reference proteome</keyword>
<feature type="compositionally biased region" description="Acidic residues" evidence="1">
    <location>
        <begin position="195"/>
        <end position="212"/>
    </location>
</feature>
<dbReference type="EMBL" id="KN880549">
    <property type="protein sequence ID" value="KIY66604.1"/>
    <property type="molecule type" value="Genomic_DNA"/>
</dbReference>
<reference evidence="2 3" key="1">
    <citation type="journal article" date="2015" name="Fungal Genet. Biol.">
        <title>Evolution of novel wood decay mechanisms in Agaricales revealed by the genome sequences of Fistulina hepatica and Cylindrobasidium torrendii.</title>
        <authorList>
            <person name="Floudas D."/>
            <person name="Held B.W."/>
            <person name="Riley R."/>
            <person name="Nagy L.G."/>
            <person name="Koehler G."/>
            <person name="Ransdell A.S."/>
            <person name="Younus H."/>
            <person name="Chow J."/>
            <person name="Chiniquy J."/>
            <person name="Lipzen A."/>
            <person name="Tritt A."/>
            <person name="Sun H."/>
            <person name="Haridas S."/>
            <person name="LaButti K."/>
            <person name="Ohm R.A."/>
            <person name="Kues U."/>
            <person name="Blanchette R.A."/>
            <person name="Grigoriev I.V."/>
            <person name="Minto R.E."/>
            <person name="Hibbett D.S."/>
        </authorList>
    </citation>
    <scope>NUCLEOTIDE SEQUENCE [LARGE SCALE GENOMIC DNA]</scope>
    <source>
        <strain evidence="2 3">FP15055 ss-10</strain>
    </source>
</reference>
<sequence>MAHTDIYVASSVNADRWAAYYGQDDSRNLSQSCKSSTEALAQVKAVCYLYQCWVDDTRPLERTITFHSHGWTAVERQIPSNAEPALRYLSALFDLMKTVHPSIVVEFALVPDGVDSENMKGAQILARSTENEEEPEYEALTLSVRQRMVEIAQKAREDELSMAQRLREEAEGQMKRQPAEGIQQHLPMDPPPAGEVDEGELSSPSEDEQEEDSSARAGELRTCIPITSVEANEKLATDKRRPELLRFADLCARLILNYPNVRVHWYATRGEKSHIDAMLPAIRRGREERTGIKKCPGIRYRNMEQVCNQLFKQAKGAVDSKPIILVVTCSQSLPSSCIGNLPFLVAAASTKSAPVKLLSLRAKLWDSMFLGAKHVQPWERCFALTASEYTESDLFTTFIDSLSPLVITDVPDTVGLKDSQSGRKRDRENAMPGPETKRSRQR</sequence>
<organism evidence="2 3">
    <name type="scientific">Cylindrobasidium torrendii FP15055 ss-10</name>
    <dbReference type="NCBI Taxonomy" id="1314674"/>
    <lineage>
        <taxon>Eukaryota</taxon>
        <taxon>Fungi</taxon>
        <taxon>Dikarya</taxon>
        <taxon>Basidiomycota</taxon>
        <taxon>Agaricomycotina</taxon>
        <taxon>Agaricomycetes</taxon>
        <taxon>Agaricomycetidae</taxon>
        <taxon>Agaricales</taxon>
        <taxon>Marasmiineae</taxon>
        <taxon>Physalacriaceae</taxon>
        <taxon>Cylindrobasidium</taxon>
    </lineage>
</organism>
<feature type="region of interest" description="Disordered" evidence="1">
    <location>
        <begin position="167"/>
        <end position="220"/>
    </location>
</feature>
<gene>
    <name evidence="2" type="ORF">CYLTODRAFT_491329</name>
</gene>
<name>A0A0D7B8U9_9AGAR</name>
<feature type="compositionally biased region" description="Basic and acidic residues" evidence="1">
    <location>
        <begin position="420"/>
        <end position="442"/>
    </location>
</feature>
<protein>
    <submittedName>
        <fullName evidence="2">Uncharacterized protein</fullName>
    </submittedName>
</protein>
<dbReference type="AlphaFoldDB" id="A0A0D7B8U9"/>
<evidence type="ECO:0000256" key="1">
    <source>
        <dbReference type="SAM" id="MobiDB-lite"/>
    </source>
</evidence>
<feature type="compositionally biased region" description="Basic and acidic residues" evidence="1">
    <location>
        <begin position="167"/>
        <end position="178"/>
    </location>
</feature>
<feature type="region of interest" description="Disordered" evidence="1">
    <location>
        <begin position="416"/>
        <end position="442"/>
    </location>
</feature>
<dbReference type="Proteomes" id="UP000054007">
    <property type="component" value="Unassembled WGS sequence"/>
</dbReference>
<proteinExistence type="predicted"/>
<evidence type="ECO:0000313" key="2">
    <source>
        <dbReference type="EMBL" id="KIY66604.1"/>
    </source>
</evidence>